<proteinExistence type="predicted"/>
<accession>A0ABM8BBJ2</accession>
<keyword evidence="2" id="KW-0472">Membrane</keyword>
<feature type="region of interest" description="Disordered" evidence="1">
    <location>
        <begin position="1"/>
        <end position="21"/>
    </location>
</feature>
<name>A0ABM8BBJ2_9BIFI</name>
<protein>
    <recommendedName>
        <fullName evidence="5">Prealbumin-like fold domain-containing protein</fullName>
    </recommendedName>
</protein>
<keyword evidence="2" id="KW-1133">Transmembrane helix</keyword>
<dbReference type="EMBL" id="AP026800">
    <property type="protein sequence ID" value="BDR53965.1"/>
    <property type="molecule type" value="Genomic_DNA"/>
</dbReference>
<organism evidence="3 4">
    <name type="scientific">Bombiscardovia apis</name>
    <dbReference type="NCBI Taxonomy" id="2932182"/>
    <lineage>
        <taxon>Bacteria</taxon>
        <taxon>Bacillati</taxon>
        <taxon>Actinomycetota</taxon>
        <taxon>Actinomycetes</taxon>
        <taxon>Bifidobacteriales</taxon>
        <taxon>Bifidobacteriaceae</taxon>
        <taxon>Bombiscardovia</taxon>
    </lineage>
</organism>
<dbReference type="Proteomes" id="UP001321748">
    <property type="component" value="Chromosome"/>
</dbReference>
<keyword evidence="2" id="KW-0812">Transmembrane</keyword>
<dbReference type="InterPro" id="IPR013783">
    <property type="entry name" value="Ig-like_fold"/>
</dbReference>
<keyword evidence="4" id="KW-1185">Reference proteome</keyword>
<evidence type="ECO:0000313" key="3">
    <source>
        <dbReference type="EMBL" id="BDR53965.1"/>
    </source>
</evidence>
<dbReference type="Gene3D" id="2.60.40.10">
    <property type="entry name" value="Immunoglobulins"/>
    <property type="match status" value="1"/>
</dbReference>
<sequence length="637" mass="66944">MAFATNPYDNSDDFVADGSTGPKPAVTLTITKLLTTHPGKAATGSRKDIQTSEPLGVGVSFTLQEVKPAGSAQPDTMKPGTPSTYELVKDAAGVPIVYKGVTNNVGQITCGSDAAYGIWKRTDSVGNPTTAVGAFPDGEHYYLLTETDSPYAAPGSTGQASYERSEPSIFDLPHRASYKDSNDKTVNGLVYKVSIFLKNVAADSKGDLTKRAVSINGNADAPQVVKVGDIITYAIEQKLYVDPTPIPADSKLDLAEIANLRASGDSTNPYFTFADQLPSVLSLSSGPSLELLWDQDGIPQSMLLTGPPARSGVSCGSTTSSGITSVSCSLSATDDVIDTLNHHPASSQVSNVRLRLQLSAQLTTASSNAASAQGRLVNEAHTNFRDLPSGSFLGQDFTAQSRLLSAGFQFVVTDLSGSTGLPGAKFRLTEPGNPDNYLCADGKFYKESEAAGAGIQIIEAVSNTDGVVTFVGLPLFDSGAPAVASAANNRLRFELVESHPPLVGSTQYEGPTVPFGMVDFSAFAGEKLSKLQVSKTINKSGLTQQGSFSFGRFAANIANPSPHKDTDGNSITLGVINWAPEKGEIQPVGTVNAIPLTGGRGVAIFLIAGLLLMVASYGMKHIHTPRMQQVRHRRSSK</sequence>
<evidence type="ECO:0008006" key="5">
    <source>
        <dbReference type="Google" id="ProtNLM"/>
    </source>
</evidence>
<feature type="transmembrane region" description="Helical" evidence="2">
    <location>
        <begin position="601"/>
        <end position="619"/>
    </location>
</feature>
<evidence type="ECO:0000313" key="4">
    <source>
        <dbReference type="Proteomes" id="UP001321748"/>
    </source>
</evidence>
<evidence type="ECO:0000256" key="1">
    <source>
        <dbReference type="SAM" id="MobiDB-lite"/>
    </source>
</evidence>
<gene>
    <name evidence="3" type="ORF">KIMH_00760</name>
</gene>
<reference evidence="3 4" key="1">
    <citation type="journal article" date="2023" name="Microbiol. Spectr.">
        <title>Symbiosis of Carpenter Bees with Uncharacterized Lactic Acid Bacteria Showing NAD Auxotrophy.</title>
        <authorList>
            <person name="Kawasaki S."/>
            <person name="Ozawa K."/>
            <person name="Mori T."/>
            <person name="Yamamoto A."/>
            <person name="Ito M."/>
            <person name="Ohkuma M."/>
            <person name="Sakamoto M."/>
            <person name="Matsutani M."/>
        </authorList>
    </citation>
    <scope>NUCLEOTIDE SEQUENCE [LARGE SCALE GENOMIC DNA]</scope>
    <source>
        <strain evidence="3 4">KimH</strain>
    </source>
</reference>
<evidence type="ECO:0000256" key="2">
    <source>
        <dbReference type="SAM" id="Phobius"/>
    </source>
</evidence>